<feature type="compositionally biased region" description="Basic and acidic residues" evidence="1">
    <location>
        <begin position="564"/>
        <end position="575"/>
    </location>
</feature>
<reference evidence="2 3" key="1">
    <citation type="journal article" date="2019" name="Nat. Ecol. Evol.">
        <title>Megaphylogeny resolves global patterns of mushroom evolution.</title>
        <authorList>
            <person name="Varga T."/>
            <person name="Krizsan K."/>
            <person name="Foldi C."/>
            <person name="Dima B."/>
            <person name="Sanchez-Garcia M."/>
            <person name="Sanchez-Ramirez S."/>
            <person name="Szollosi G.J."/>
            <person name="Szarkandi J.G."/>
            <person name="Papp V."/>
            <person name="Albert L."/>
            <person name="Andreopoulos W."/>
            <person name="Angelini C."/>
            <person name="Antonin V."/>
            <person name="Barry K.W."/>
            <person name="Bougher N.L."/>
            <person name="Buchanan P."/>
            <person name="Buyck B."/>
            <person name="Bense V."/>
            <person name="Catcheside P."/>
            <person name="Chovatia M."/>
            <person name="Cooper J."/>
            <person name="Damon W."/>
            <person name="Desjardin D."/>
            <person name="Finy P."/>
            <person name="Geml J."/>
            <person name="Haridas S."/>
            <person name="Hughes K."/>
            <person name="Justo A."/>
            <person name="Karasinski D."/>
            <person name="Kautmanova I."/>
            <person name="Kiss B."/>
            <person name="Kocsube S."/>
            <person name="Kotiranta H."/>
            <person name="LaButti K.M."/>
            <person name="Lechner B.E."/>
            <person name="Liimatainen K."/>
            <person name="Lipzen A."/>
            <person name="Lukacs Z."/>
            <person name="Mihaltcheva S."/>
            <person name="Morgado L.N."/>
            <person name="Niskanen T."/>
            <person name="Noordeloos M.E."/>
            <person name="Ohm R.A."/>
            <person name="Ortiz-Santana B."/>
            <person name="Ovrebo C."/>
            <person name="Racz N."/>
            <person name="Riley R."/>
            <person name="Savchenko A."/>
            <person name="Shiryaev A."/>
            <person name="Soop K."/>
            <person name="Spirin V."/>
            <person name="Szebenyi C."/>
            <person name="Tomsovsky M."/>
            <person name="Tulloss R.E."/>
            <person name="Uehling J."/>
            <person name="Grigoriev I.V."/>
            <person name="Vagvolgyi C."/>
            <person name="Papp T."/>
            <person name="Martin F.M."/>
            <person name="Miettinen O."/>
            <person name="Hibbett D.S."/>
            <person name="Nagy L.G."/>
        </authorList>
    </citation>
    <scope>NUCLEOTIDE SEQUENCE [LARGE SCALE GENOMIC DNA]</scope>
    <source>
        <strain evidence="2 3">OMC1185</strain>
    </source>
</reference>
<accession>A0A5C3N8G8</accession>
<feature type="region of interest" description="Disordered" evidence="1">
    <location>
        <begin position="509"/>
        <end position="575"/>
    </location>
</feature>
<feature type="region of interest" description="Disordered" evidence="1">
    <location>
        <begin position="368"/>
        <end position="418"/>
    </location>
</feature>
<sequence>MVKGTVTPFTLRRPTTSPGSVESYSQTLPRTSPRTNSSSVFPFRLSFDSSKIHKDPLLTLTLSSPSFLDTTITDELASNPVYVIETSGRTTSILRTNTAQGGYIKAASIRWPNPDKGKGKKKASVNDILVRIGKSNWIGSEEFFVFGTTFTDPLLCSTRKFMLQDYPDRLKWKHVGSHYHCVTNALKTPVAILEPSTLTTPTRIKVFETLFKRGDGPKIDYRAIPIVLIDHLIVTAFLLLTDIEEWEKTGKAEEWAENREGRSPSPSTAGPSSAASAESIRKWEALVRGSFIPPPRSNRDRPSSSRSSATRSLTNRASTIFDSGMSQSSGSDVYNPASPARGNSDQDDRRTRTQSASFLEMATPEIPAQEYHQPPDPAPSRQPPESVPPTSHHPPRSVSMSNMSTANVPTVGSLGRQRRELPTPPVAFQQPRADQPWLHRSYSNLNQQPASPAYEPPSTTGTNIISPVSSQAPTVFSFEPWSMHSATTVSPQSLNPPRLHLRHVHSINSIRSPVEGHGETSRNPDGRPTTTSNADSSLPPKLARERRRTRRPATAPMREPSAYIHEEEGHEDDPERLAATLRDLNFVTMRDMGMSPDQIDRIYDQPPPAYDAIDFSLPRLPPPPPHHHPRR</sequence>
<organism evidence="2 3">
    <name type="scientific">Heliocybe sulcata</name>
    <dbReference type="NCBI Taxonomy" id="5364"/>
    <lineage>
        <taxon>Eukaryota</taxon>
        <taxon>Fungi</taxon>
        <taxon>Dikarya</taxon>
        <taxon>Basidiomycota</taxon>
        <taxon>Agaricomycotina</taxon>
        <taxon>Agaricomycetes</taxon>
        <taxon>Gloeophyllales</taxon>
        <taxon>Gloeophyllaceae</taxon>
        <taxon>Heliocybe</taxon>
    </lineage>
</organism>
<proteinExistence type="predicted"/>
<feature type="compositionally biased region" description="Pro residues" evidence="1">
    <location>
        <begin position="374"/>
        <end position="387"/>
    </location>
</feature>
<keyword evidence="3" id="KW-1185">Reference proteome</keyword>
<dbReference type="AlphaFoldDB" id="A0A5C3N8G8"/>
<feature type="region of interest" description="Disordered" evidence="1">
    <location>
        <begin position="443"/>
        <end position="467"/>
    </location>
</feature>
<feature type="region of interest" description="Disordered" evidence="1">
    <location>
        <begin position="597"/>
        <end position="631"/>
    </location>
</feature>
<protein>
    <submittedName>
        <fullName evidence="2">Uncharacterized protein</fullName>
    </submittedName>
</protein>
<feature type="region of interest" description="Disordered" evidence="1">
    <location>
        <begin position="251"/>
        <end position="354"/>
    </location>
</feature>
<feature type="compositionally biased region" description="Polar residues" evidence="1">
    <location>
        <begin position="320"/>
        <end position="332"/>
    </location>
</feature>
<evidence type="ECO:0000313" key="3">
    <source>
        <dbReference type="Proteomes" id="UP000305948"/>
    </source>
</evidence>
<feature type="compositionally biased region" description="Polar residues" evidence="1">
    <location>
        <begin position="13"/>
        <end position="36"/>
    </location>
</feature>
<feature type="compositionally biased region" description="Basic and acidic residues" evidence="1">
    <location>
        <begin position="251"/>
        <end position="262"/>
    </location>
</feature>
<feature type="compositionally biased region" description="Polar residues" evidence="1">
    <location>
        <begin position="398"/>
        <end position="410"/>
    </location>
</feature>
<evidence type="ECO:0000313" key="2">
    <source>
        <dbReference type="EMBL" id="TFK53532.1"/>
    </source>
</evidence>
<feature type="compositionally biased region" description="Basic and acidic residues" evidence="1">
    <location>
        <begin position="514"/>
        <end position="525"/>
    </location>
</feature>
<feature type="compositionally biased region" description="Low complexity" evidence="1">
    <location>
        <begin position="263"/>
        <end position="278"/>
    </location>
</feature>
<name>A0A5C3N8G8_9AGAM</name>
<dbReference type="OrthoDB" id="3270497at2759"/>
<dbReference type="EMBL" id="ML213507">
    <property type="protein sequence ID" value="TFK53532.1"/>
    <property type="molecule type" value="Genomic_DNA"/>
</dbReference>
<dbReference type="Proteomes" id="UP000305948">
    <property type="component" value="Unassembled WGS sequence"/>
</dbReference>
<feature type="region of interest" description="Disordered" evidence="1">
    <location>
        <begin position="1"/>
        <end position="36"/>
    </location>
</feature>
<evidence type="ECO:0000256" key="1">
    <source>
        <dbReference type="SAM" id="MobiDB-lite"/>
    </source>
</evidence>
<feature type="compositionally biased region" description="Low complexity" evidence="1">
    <location>
        <begin position="304"/>
        <end position="318"/>
    </location>
</feature>
<gene>
    <name evidence="2" type="ORF">OE88DRAFT_1255434</name>
</gene>
<feature type="compositionally biased region" description="Polar residues" evidence="1">
    <location>
        <begin position="457"/>
        <end position="467"/>
    </location>
</feature>